<keyword evidence="7 8" id="KW-0092">Biotin</keyword>
<dbReference type="Pfam" id="PF02786">
    <property type="entry name" value="CPSase_L_D2"/>
    <property type="match status" value="1"/>
</dbReference>
<comment type="caution">
    <text evidence="17">The sequence shown here is derived from an EMBL/GenBank/DDBJ whole genome shotgun (WGS) entry which is preliminary data.</text>
</comment>
<dbReference type="FunFam" id="3.40.50.20:FF:000010">
    <property type="entry name" value="Propionyl-CoA carboxylase subunit alpha"/>
    <property type="match status" value="1"/>
</dbReference>
<feature type="binding site" evidence="11">
    <location>
        <position position="740"/>
    </location>
    <ligand>
        <name>Mn(2+)</name>
        <dbReference type="ChEBI" id="CHEBI:29035"/>
    </ligand>
</feature>
<dbReference type="PROSITE" id="PS50979">
    <property type="entry name" value="BC"/>
    <property type="match status" value="1"/>
</dbReference>
<evidence type="ECO:0000256" key="6">
    <source>
        <dbReference type="ARBA" id="ARBA00022840"/>
    </source>
</evidence>
<dbReference type="SUPFAM" id="SSF56059">
    <property type="entry name" value="Glutathione synthetase ATP-binding domain-like"/>
    <property type="match status" value="1"/>
</dbReference>
<dbReference type="PROSITE" id="PS00867">
    <property type="entry name" value="CPSASE_2"/>
    <property type="match status" value="1"/>
</dbReference>
<dbReference type="SUPFAM" id="SSF51246">
    <property type="entry name" value="Rudiment single hybrid motif"/>
    <property type="match status" value="1"/>
</dbReference>
<dbReference type="CDD" id="cd06850">
    <property type="entry name" value="biotinyl_domain"/>
    <property type="match status" value="1"/>
</dbReference>
<feature type="modified residue" description="N6-carboxylysine" evidence="12">
    <location>
        <position position="711"/>
    </location>
</feature>
<dbReference type="InterPro" id="IPR013785">
    <property type="entry name" value="Aldolase_TIM"/>
</dbReference>
<dbReference type="FunFam" id="3.30.1490.20:FF:000018">
    <property type="entry name" value="Biotin carboxylase"/>
    <property type="match status" value="1"/>
</dbReference>
<evidence type="ECO:0000256" key="3">
    <source>
        <dbReference type="ARBA" id="ARBA00022598"/>
    </source>
</evidence>
<dbReference type="SUPFAM" id="SSF52440">
    <property type="entry name" value="PreATP-grasp domain"/>
    <property type="match status" value="1"/>
</dbReference>
<feature type="binding site" description="via carbamate group" evidence="11">
    <location>
        <position position="711"/>
    </location>
    <ligand>
        <name>Mn(2+)</name>
        <dbReference type="ChEBI" id="CHEBI:29035"/>
    </ligand>
</feature>
<dbReference type="CDD" id="cd07937">
    <property type="entry name" value="DRE_TIM_PC_TC_5S"/>
    <property type="match status" value="1"/>
</dbReference>
<dbReference type="NCBIfam" id="NF009554">
    <property type="entry name" value="PRK12999.1"/>
    <property type="match status" value="1"/>
</dbReference>
<protein>
    <recommendedName>
        <fullName evidence="2 8">Pyruvate carboxylase</fullName>
        <ecNumber evidence="2 8">6.4.1.1</ecNumber>
    </recommendedName>
</protein>
<dbReference type="InterPro" id="IPR005482">
    <property type="entry name" value="Biotin_COase_C"/>
</dbReference>
<feature type="domain" description="Biotin carboxylation" evidence="15">
    <location>
        <begin position="4"/>
        <end position="456"/>
    </location>
</feature>
<keyword evidence="6 8" id="KW-0067">ATP-binding</keyword>
<dbReference type="PROSITE" id="PS50968">
    <property type="entry name" value="BIOTINYL_LIPOYL"/>
    <property type="match status" value="1"/>
</dbReference>
<comment type="catalytic activity">
    <reaction evidence="8">
        <text>hydrogencarbonate + pyruvate + ATP = oxaloacetate + ADP + phosphate + H(+)</text>
        <dbReference type="Rhea" id="RHEA:20844"/>
        <dbReference type="ChEBI" id="CHEBI:15361"/>
        <dbReference type="ChEBI" id="CHEBI:15378"/>
        <dbReference type="ChEBI" id="CHEBI:16452"/>
        <dbReference type="ChEBI" id="CHEBI:17544"/>
        <dbReference type="ChEBI" id="CHEBI:30616"/>
        <dbReference type="ChEBI" id="CHEBI:43474"/>
        <dbReference type="ChEBI" id="CHEBI:456216"/>
        <dbReference type="EC" id="6.4.1.1"/>
    </reaction>
</comment>
<comment type="function">
    <text evidence="8">Catalyzes a 2-step reaction, involving the ATP-dependent carboxylation of the covalently attached biotin in the first step and the transfer of the carboxyl group to pyruvate in the second.</text>
</comment>
<dbReference type="FunFam" id="3.30.470.20:FF:000012">
    <property type="entry name" value="Pyruvate carboxylase"/>
    <property type="match status" value="1"/>
</dbReference>
<dbReference type="Gene3D" id="3.20.20.70">
    <property type="entry name" value="Aldolase class I"/>
    <property type="match status" value="1"/>
</dbReference>
<gene>
    <name evidence="17" type="primary">pyc</name>
    <name evidence="17" type="ORF">CUU66_23160</name>
</gene>
<dbReference type="GO" id="GO:0005524">
    <property type="term" value="F:ATP binding"/>
    <property type="evidence" value="ECO:0007669"/>
    <property type="project" value="UniProtKB-UniRule"/>
</dbReference>
<evidence type="ECO:0000256" key="11">
    <source>
        <dbReference type="PIRSR" id="PIRSR001594-3"/>
    </source>
</evidence>
<feature type="binding site" evidence="10">
    <location>
        <position position="204"/>
    </location>
    <ligand>
        <name>ATP</name>
        <dbReference type="ChEBI" id="CHEBI:30616"/>
    </ligand>
</feature>
<dbReference type="InterPro" id="IPR011054">
    <property type="entry name" value="Rudment_hybrid_motif"/>
</dbReference>
<feature type="active site" evidence="9">
    <location>
        <position position="295"/>
    </location>
</feature>
<evidence type="ECO:0000256" key="8">
    <source>
        <dbReference type="PIRNR" id="PIRNR001594"/>
    </source>
</evidence>
<dbReference type="AlphaFoldDB" id="A0A2N5LZM7"/>
<dbReference type="GO" id="GO:0005737">
    <property type="term" value="C:cytoplasm"/>
    <property type="evidence" value="ECO:0007669"/>
    <property type="project" value="TreeGrafter"/>
</dbReference>
<feature type="modified residue" description="N6-biotinyllysine" evidence="12">
    <location>
        <position position="1111"/>
    </location>
</feature>
<dbReference type="GO" id="GO:0006094">
    <property type="term" value="P:gluconeogenesis"/>
    <property type="evidence" value="ECO:0007669"/>
    <property type="project" value="InterPro"/>
</dbReference>
<feature type="domain" description="ATP-grasp" evidence="14">
    <location>
        <begin position="126"/>
        <end position="320"/>
    </location>
</feature>
<dbReference type="FunFam" id="3.10.600.10:FF:000004">
    <property type="entry name" value="Pyruvate carboxylase"/>
    <property type="match status" value="1"/>
</dbReference>
<dbReference type="RefSeq" id="WP_101645759.1">
    <property type="nucleotide sequence ID" value="NZ_PGUY01000092.1"/>
</dbReference>
<dbReference type="Proteomes" id="UP000234748">
    <property type="component" value="Unassembled WGS sequence"/>
</dbReference>
<dbReference type="InterPro" id="IPR011761">
    <property type="entry name" value="ATP-grasp"/>
</dbReference>
<keyword evidence="4 11" id="KW-0479">Metal-binding</keyword>
<dbReference type="InterPro" id="IPR000891">
    <property type="entry name" value="PYR_CT"/>
</dbReference>
<dbReference type="NCBIfam" id="NF006761">
    <property type="entry name" value="PRK09282.1"/>
    <property type="match status" value="1"/>
</dbReference>
<feature type="binding site" evidence="10">
    <location>
        <position position="239"/>
    </location>
    <ligand>
        <name>ATP</name>
        <dbReference type="ChEBI" id="CHEBI:30616"/>
    </ligand>
</feature>
<feature type="binding site" evidence="10">
    <location>
        <position position="614"/>
    </location>
    <ligand>
        <name>substrate</name>
    </ligand>
</feature>
<feature type="domain" description="Pyruvate carboxyltransferase" evidence="16">
    <location>
        <begin position="533"/>
        <end position="801"/>
    </location>
</feature>
<dbReference type="Gene3D" id="3.10.600.10">
    <property type="entry name" value="pyruvate carboxylase f1077a mutant domain"/>
    <property type="match status" value="1"/>
</dbReference>
<dbReference type="InterPro" id="IPR005481">
    <property type="entry name" value="BC-like_N"/>
</dbReference>
<evidence type="ECO:0000256" key="5">
    <source>
        <dbReference type="ARBA" id="ARBA00022741"/>
    </source>
</evidence>
<dbReference type="InterPro" id="IPR011053">
    <property type="entry name" value="Single_hybrid_motif"/>
</dbReference>
<name>A0A2N5LZM7_9BACI</name>
<dbReference type="InterPro" id="IPR005930">
    <property type="entry name" value="Pyruv_COase"/>
</dbReference>
<keyword evidence="18" id="KW-1185">Reference proteome</keyword>
<dbReference type="SUPFAM" id="SSF51230">
    <property type="entry name" value="Single hybrid motif"/>
    <property type="match status" value="1"/>
</dbReference>
<dbReference type="FunFam" id="2.40.50.100:FF:000003">
    <property type="entry name" value="Acetyl-CoA carboxylase biotin carboxyl carrier protein"/>
    <property type="match status" value="1"/>
</dbReference>
<dbReference type="Pfam" id="PF00682">
    <property type="entry name" value="HMGL-like"/>
    <property type="match status" value="1"/>
</dbReference>
<dbReference type="PIRSF" id="PIRSF001594">
    <property type="entry name" value="Pyruv_carbox"/>
    <property type="match status" value="1"/>
</dbReference>
<evidence type="ECO:0000313" key="18">
    <source>
        <dbReference type="Proteomes" id="UP000234748"/>
    </source>
</evidence>
<organism evidence="17 18">
    <name type="scientific">Peribacillus deserti</name>
    <dbReference type="NCBI Taxonomy" id="673318"/>
    <lineage>
        <taxon>Bacteria</taxon>
        <taxon>Bacillati</taxon>
        <taxon>Bacillota</taxon>
        <taxon>Bacilli</taxon>
        <taxon>Bacillales</taxon>
        <taxon>Bacillaceae</taxon>
        <taxon>Peribacillus</taxon>
    </lineage>
</organism>
<feature type="binding site" evidence="10">
    <location>
        <position position="875"/>
    </location>
    <ligand>
        <name>substrate</name>
    </ligand>
</feature>
<dbReference type="InterPro" id="IPR003379">
    <property type="entry name" value="Carboxylase_cons_dom"/>
</dbReference>
<dbReference type="Pfam" id="PF02436">
    <property type="entry name" value="PYC_OADA"/>
    <property type="match status" value="1"/>
</dbReference>
<comment type="cofactor">
    <cofactor evidence="1 8">
        <name>biotin</name>
        <dbReference type="ChEBI" id="CHEBI:57586"/>
    </cofactor>
</comment>
<evidence type="ECO:0000256" key="9">
    <source>
        <dbReference type="PIRSR" id="PIRSR001594-1"/>
    </source>
</evidence>
<evidence type="ECO:0000259" key="15">
    <source>
        <dbReference type="PROSITE" id="PS50979"/>
    </source>
</evidence>
<evidence type="ECO:0000256" key="10">
    <source>
        <dbReference type="PIRSR" id="PIRSR001594-2"/>
    </source>
</evidence>
<dbReference type="Pfam" id="PF00364">
    <property type="entry name" value="Biotin_lipoyl"/>
    <property type="match status" value="1"/>
</dbReference>
<dbReference type="InterPro" id="IPR016185">
    <property type="entry name" value="PreATP-grasp_dom_sf"/>
</dbReference>
<dbReference type="PROSITE" id="PS50991">
    <property type="entry name" value="PYR_CT"/>
    <property type="match status" value="1"/>
</dbReference>
<evidence type="ECO:0000256" key="7">
    <source>
        <dbReference type="ARBA" id="ARBA00023267"/>
    </source>
</evidence>
<keyword evidence="3 8" id="KW-0436">Ligase</keyword>
<dbReference type="GO" id="GO:0046872">
    <property type="term" value="F:metal ion binding"/>
    <property type="evidence" value="ECO:0007669"/>
    <property type="project" value="UniProtKB-KW"/>
</dbReference>
<evidence type="ECO:0000259" key="16">
    <source>
        <dbReference type="PROSITE" id="PS50991"/>
    </source>
</evidence>
<evidence type="ECO:0000256" key="12">
    <source>
        <dbReference type="PIRSR" id="PIRSR001594-4"/>
    </source>
</evidence>
<dbReference type="PROSITE" id="PS00866">
    <property type="entry name" value="CPSASE_1"/>
    <property type="match status" value="1"/>
</dbReference>
<dbReference type="InterPro" id="IPR011764">
    <property type="entry name" value="Biotin_carboxylation_dom"/>
</dbReference>
<dbReference type="Pfam" id="PF00289">
    <property type="entry name" value="Biotin_carb_N"/>
    <property type="match status" value="1"/>
</dbReference>
<dbReference type="EMBL" id="PGUY01000092">
    <property type="protein sequence ID" value="PLT27576.1"/>
    <property type="molecule type" value="Genomic_DNA"/>
</dbReference>
<dbReference type="GO" id="GO:0004736">
    <property type="term" value="F:pyruvate carboxylase activity"/>
    <property type="evidence" value="ECO:0007669"/>
    <property type="project" value="UniProtKB-EC"/>
</dbReference>
<reference evidence="17 18" key="1">
    <citation type="submission" date="2017-11" db="EMBL/GenBank/DDBJ databases">
        <title>Comparitive Functional Genomics of Dry Heat Resistant strains isolated from the Viking Spacecraft.</title>
        <authorList>
            <person name="Seuylemezian A."/>
            <person name="Cooper K."/>
            <person name="Vaishampayan P."/>
        </authorList>
    </citation>
    <scope>NUCLEOTIDE SEQUENCE [LARGE SCALE GENOMIC DNA]</scope>
    <source>
        <strain evidence="17 18">V1-29</strain>
    </source>
</reference>
<dbReference type="PROSITE" id="PS50975">
    <property type="entry name" value="ATP_GRASP"/>
    <property type="match status" value="1"/>
</dbReference>
<feature type="binding site" evidence="10">
    <location>
        <position position="120"/>
    </location>
    <ligand>
        <name>ATP</name>
        <dbReference type="ChEBI" id="CHEBI:30616"/>
    </ligand>
</feature>
<dbReference type="OrthoDB" id="9807469at2"/>
<evidence type="ECO:0000256" key="2">
    <source>
        <dbReference type="ARBA" id="ARBA00013057"/>
    </source>
</evidence>
<dbReference type="InterPro" id="IPR000089">
    <property type="entry name" value="Biotin_lipoyl"/>
</dbReference>
<accession>A0A2N5LZM7</accession>
<proteinExistence type="predicted"/>
<feature type="binding site" evidence="11">
    <location>
        <position position="542"/>
    </location>
    <ligand>
        <name>Mn(2+)</name>
        <dbReference type="ChEBI" id="CHEBI:29035"/>
    </ligand>
</feature>
<dbReference type="SMART" id="SM00878">
    <property type="entry name" value="Biotin_carb_C"/>
    <property type="match status" value="1"/>
</dbReference>
<feature type="binding site" evidence="11">
    <location>
        <position position="742"/>
    </location>
    <ligand>
        <name>Mn(2+)</name>
        <dbReference type="ChEBI" id="CHEBI:29035"/>
    </ligand>
</feature>
<evidence type="ECO:0000259" key="13">
    <source>
        <dbReference type="PROSITE" id="PS50968"/>
    </source>
</evidence>
<dbReference type="NCBIfam" id="TIGR01235">
    <property type="entry name" value="pyruv_carbox"/>
    <property type="match status" value="1"/>
</dbReference>
<evidence type="ECO:0000313" key="17">
    <source>
        <dbReference type="EMBL" id="PLT27576.1"/>
    </source>
</evidence>
<evidence type="ECO:0000256" key="1">
    <source>
        <dbReference type="ARBA" id="ARBA00001953"/>
    </source>
</evidence>
<keyword evidence="5 8" id="KW-0547">Nucleotide-binding</keyword>
<keyword evidence="17" id="KW-0670">Pyruvate</keyword>
<feature type="domain" description="Lipoyl-binding" evidence="13">
    <location>
        <begin position="1066"/>
        <end position="1145"/>
    </location>
</feature>
<dbReference type="InterPro" id="IPR055268">
    <property type="entry name" value="PCB-like"/>
</dbReference>
<dbReference type="PANTHER" id="PTHR43778">
    <property type="entry name" value="PYRUVATE CARBOXYLASE"/>
    <property type="match status" value="1"/>
</dbReference>
<evidence type="ECO:0000259" key="14">
    <source>
        <dbReference type="PROSITE" id="PS50975"/>
    </source>
</evidence>
<dbReference type="InterPro" id="IPR005479">
    <property type="entry name" value="CPAse_ATP-bd"/>
</dbReference>
<dbReference type="EC" id="6.4.1.1" evidence="2 8"/>
<dbReference type="SUPFAM" id="SSF89000">
    <property type="entry name" value="post-HMGL domain-like"/>
    <property type="match status" value="1"/>
</dbReference>
<dbReference type="FunFam" id="3.20.20.70:FF:000033">
    <property type="entry name" value="Pyruvate carboxylase"/>
    <property type="match status" value="1"/>
</dbReference>
<dbReference type="PANTHER" id="PTHR43778:SF2">
    <property type="entry name" value="PYRUVATE CARBOXYLASE, MITOCHONDRIAL"/>
    <property type="match status" value="1"/>
</dbReference>
<dbReference type="Gene3D" id="2.40.50.100">
    <property type="match status" value="1"/>
</dbReference>
<dbReference type="Gene3D" id="3.30.470.20">
    <property type="entry name" value="ATP-grasp fold, B domain"/>
    <property type="match status" value="1"/>
</dbReference>
<dbReference type="SUPFAM" id="SSF51569">
    <property type="entry name" value="Aldolase"/>
    <property type="match status" value="1"/>
</dbReference>
<sequence length="1148" mass="127982">MNRRITKILAANRGEIAIRVFRACTELNIPTVAIYSKEDSGAYHRYKADEAYLVGEGKGPIEAYLDIEGIIAIAKKSGVDAIHPGYGFLSENIEFAKRCEEEGIIFIGPESRHLDLFGDKVKARHQAVIADIPVIPGSDGPVRNLEEVSEFAEKAGYPIIIKAALGGGGRGMRIVKEATELKEAFTRAKSEAKAAFGNDEVYVEKLVQQPKHIEVQILGDSDGNIVHLYERDCSVQRRHQKVVEVAPSVSLPDELRAQICEAAVNLLKNVQYVNAGTVEFLVSEDQFYFIEVNPRVQVEHTITEMITGIDIVQSQILIASGETLHGDKVSIPKQEEIKTHGFAIQSRVTTEDPLNHFMPDTGKINVYRSGGGFGVRLDAGNGYQGAVITPYYDSLLVKLSTHAMSFEQAAAKMVRNLREFRIRGIKTNIPFLENVVKHEKFLKGEYDTGFIDNTPELFLFPVRKDRGTKMLSYIANVTVNGFPGIEKKKKPVFDQPRIPKLYGSSEPNSGTKQILDREGPEGVVKWIKNQNKVLLTDTTFRDAHQSLLATRVRTADLAGIAEPTAKIMKDVFSLEMWGGATFDVAYRFLKEDPWDRLLSLREKVPNLLFQMLLRASNAVGYKNYPDNVVREFVAKSAEAGVDVFRIFDSLNWSKSMEVAIDAVRQSGKIAEAAICYTGDINDPSRKKYNLDYYKKLARELENQGAHILAIKDMAGLLKPEAAYTLVSELKDTVSLPIHLHTHDTSGNGIYTYARAIDAGVDIVDTALGSVAGLTSQPSMNSLYYALENKERQPELDIRGIEQLGYYWEDVRKYYNEFESGMVAPHSEIYRHEMPGGQYSNLQQQAKAVSLGERWDEVKEMYQRVNYFFGDIVKVTPSSKVVGDMALFMVQNGLDEEAVLEKGHTIDFPDSVIELFEGYLGQPEGGFPKALQKVILKNKKPIDVRPGELLKPVDFLQVKEELFKELGRPVTDFEVLSSVLYPKVFQEYLKTADSFGDISSLDTPTFLYGLRLGEEIEVEIETGKTLIVKLISISQPQADGTRVVYFELNGQPREVIVKDESIKSAVAAKVKADSKNENHIGATMPGTVIRVLIEKGEKVERGDHLIITEAMKMETTVQAPFSGTVNEIYVQNGEAISTGDLLIEISKTK</sequence>
<dbReference type="Pfam" id="PF02785">
    <property type="entry name" value="Biotin_carb_C"/>
    <property type="match status" value="1"/>
</dbReference>
<evidence type="ECO:0000256" key="4">
    <source>
        <dbReference type="ARBA" id="ARBA00022723"/>
    </source>
</evidence>